<reference evidence="2" key="1">
    <citation type="journal article" date="2013" name="PLoS Genet.">
        <title>The genome of Spraguea lophii and the basis of host-microsporidian interactions.</title>
        <authorList>
            <person name="Campbell S.E."/>
            <person name="Williams T.A."/>
            <person name="Yousuf A."/>
            <person name="Soanes D.M."/>
            <person name="Paszkiewicz K.H."/>
            <person name="Williams B.A.P."/>
        </authorList>
    </citation>
    <scope>NUCLEOTIDE SEQUENCE [LARGE SCALE GENOMIC DNA]</scope>
    <source>
        <strain evidence="2">42_110</strain>
    </source>
</reference>
<feature type="non-terminal residue" evidence="1">
    <location>
        <position position="309"/>
    </location>
</feature>
<name>S7WAP8_SPRLO</name>
<evidence type="ECO:0000313" key="1">
    <source>
        <dbReference type="EMBL" id="EPR78837.1"/>
    </source>
</evidence>
<dbReference type="HOGENOM" id="CLU_900719_0_0_1"/>
<keyword evidence="2" id="KW-1185">Reference proteome</keyword>
<dbReference type="AlphaFoldDB" id="S7WAP8"/>
<dbReference type="EMBL" id="ATCN01000535">
    <property type="protein sequence ID" value="EPR78837.1"/>
    <property type="molecule type" value="Genomic_DNA"/>
</dbReference>
<accession>S7WAP8</accession>
<organism evidence="1 2">
    <name type="scientific">Spraguea lophii (strain 42_110)</name>
    <name type="common">Microsporidian parasite</name>
    <dbReference type="NCBI Taxonomy" id="1358809"/>
    <lineage>
        <taxon>Eukaryota</taxon>
        <taxon>Fungi</taxon>
        <taxon>Fungi incertae sedis</taxon>
        <taxon>Microsporidia</taxon>
        <taxon>Spragueidae</taxon>
        <taxon>Spraguea</taxon>
    </lineage>
</organism>
<gene>
    <name evidence="1" type="ORF">SLOPH_1005</name>
</gene>
<proteinExistence type="predicted"/>
<dbReference type="VEuPathDB" id="MicrosporidiaDB:SLOPH_1005"/>
<comment type="caution">
    <text evidence="1">The sequence shown here is derived from an EMBL/GenBank/DDBJ whole genome shotgun (WGS) entry which is preliminary data.</text>
</comment>
<evidence type="ECO:0000313" key="2">
    <source>
        <dbReference type="Proteomes" id="UP000014978"/>
    </source>
</evidence>
<protein>
    <submittedName>
        <fullName evidence="1">Uncharacterized protein</fullName>
    </submittedName>
</protein>
<dbReference type="InParanoid" id="S7WAP8"/>
<sequence>MDYLTSLYPKKKQQIEILDIIFNDKVKENMYKYLNFSKSASNIFKAVSVPTGFSKAPNSIENLVKKQNNKNIENIYKAINNKPVRVGFFTYVFLELKFKNVNFKKVSFKTETDKIFYLLYKRLFSKELIFLLSKKDTGFLHSIYFYTKEDKIKEILMDRKNLNVFIFFDLIRNDFHSKHYKTFVHSFMDSKKSDQIKILSSNDLNKILFLKYLLSEYMINFIKSENKVIIKDLIENILYIDVEEIIKIKAINSILRSLFVLKRVDLFMEYYVNEETLLKRETEEYKIYKFLYDFLLRKEIKGGIRNFQK</sequence>
<dbReference type="Proteomes" id="UP000014978">
    <property type="component" value="Unassembled WGS sequence"/>
</dbReference>